<dbReference type="AlphaFoldDB" id="A0A6I9UKL5"/>
<accession>A0A6I9UKL5</accession>
<protein>
    <submittedName>
        <fullName evidence="2">Uncharacterized protein LOC105179079</fullName>
    </submittedName>
</protein>
<evidence type="ECO:0000313" key="1">
    <source>
        <dbReference type="Proteomes" id="UP000504604"/>
    </source>
</evidence>
<keyword evidence="1" id="KW-1185">Reference proteome</keyword>
<organism evidence="1 2">
    <name type="scientific">Sesamum indicum</name>
    <name type="common">Oriental sesame</name>
    <name type="synonym">Sesamum orientale</name>
    <dbReference type="NCBI Taxonomy" id="4182"/>
    <lineage>
        <taxon>Eukaryota</taxon>
        <taxon>Viridiplantae</taxon>
        <taxon>Streptophyta</taxon>
        <taxon>Embryophyta</taxon>
        <taxon>Tracheophyta</taxon>
        <taxon>Spermatophyta</taxon>
        <taxon>Magnoliopsida</taxon>
        <taxon>eudicotyledons</taxon>
        <taxon>Gunneridae</taxon>
        <taxon>Pentapetalae</taxon>
        <taxon>asterids</taxon>
        <taxon>lamiids</taxon>
        <taxon>Lamiales</taxon>
        <taxon>Pedaliaceae</taxon>
        <taxon>Sesamum</taxon>
    </lineage>
</organism>
<evidence type="ECO:0000313" key="2">
    <source>
        <dbReference type="RefSeq" id="XP_011100976.1"/>
    </source>
</evidence>
<proteinExistence type="predicted"/>
<dbReference type="InParanoid" id="A0A6I9UKL5"/>
<dbReference type="Proteomes" id="UP000504604">
    <property type="component" value="Unplaced"/>
</dbReference>
<dbReference type="KEGG" id="sind:105179079"/>
<sequence length="255" mass="28853">MGERIGSDDDPMVIKMDIANFMVHKMLVDNGSFADIILKYVLIKMGLDHVKLKQLRIPLVGFGGSEVGSLGTMELPVSIREKPKQKMLMAKFLVVDIPFAYNVILGRSGLISFRAIVSTYHLKMKFPTRNGIGEVACDQKKKLVRIEPVDQHKEVELVQGNSTKTTRIGPRMGENLETMMIAFLKNNTDMFACSPSNFKGINPEMIVYRLNIDSTVRPVLQKKKRSFGLEKNRIIEEENDMLLKAGYISEIQYPK</sequence>
<dbReference type="RefSeq" id="XP_011100976.1">
    <property type="nucleotide sequence ID" value="XM_011102674.1"/>
</dbReference>
<dbReference type="OrthoDB" id="1937476at2759"/>
<dbReference type="PANTHER" id="PTHR33240:SF17">
    <property type="entry name" value="EUKARYOTIC PEPTIDE CHAIN RELEASE FACTOR GTP-BINDING SUBUNIT-LIKE"/>
    <property type="match status" value="1"/>
</dbReference>
<reference evidence="2" key="1">
    <citation type="submission" date="2025-08" db="UniProtKB">
        <authorList>
            <consortium name="RefSeq"/>
        </authorList>
    </citation>
    <scope>IDENTIFICATION</scope>
</reference>
<dbReference type="InterPro" id="IPR021109">
    <property type="entry name" value="Peptidase_aspartic_dom_sf"/>
</dbReference>
<dbReference type="CDD" id="cd00303">
    <property type="entry name" value="retropepsin_like"/>
    <property type="match status" value="1"/>
</dbReference>
<dbReference type="Gene3D" id="2.40.70.10">
    <property type="entry name" value="Acid Proteases"/>
    <property type="match status" value="1"/>
</dbReference>
<dbReference type="PANTHER" id="PTHR33240">
    <property type="entry name" value="OS08G0508500 PROTEIN"/>
    <property type="match status" value="1"/>
</dbReference>
<gene>
    <name evidence="2" type="primary">LOC105179079</name>
</gene>
<dbReference type="GeneID" id="105179079"/>
<name>A0A6I9UKL5_SESIN</name>